<dbReference type="NCBIfam" id="TIGR04183">
    <property type="entry name" value="Por_Secre_tail"/>
    <property type="match status" value="1"/>
</dbReference>
<dbReference type="Proteomes" id="UP000184048">
    <property type="component" value="Unassembled WGS sequence"/>
</dbReference>
<dbReference type="Gene3D" id="2.60.40.10">
    <property type="entry name" value="Immunoglobulins"/>
    <property type="match status" value="1"/>
</dbReference>
<keyword evidence="1" id="KW-0732">Signal</keyword>
<feature type="signal peptide" evidence="1">
    <location>
        <begin position="1"/>
        <end position="20"/>
    </location>
</feature>
<feature type="chain" id="PRO_5012861213" evidence="1">
    <location>
        <begin position="21"/>
        <end position="341"/>
    </location>
</feature>
<dbReference type="STRING" id="1121884.SAMN02745131_04133"/>
<gene>
    <name evidence="3" type="ORF">SAMN02745131_04133</name>
</gene>
<evidence type="ECO:0000259" key="2">
    <source>
        <dbReference type="Pfam" id="PF18962"/>
    </source>
</evidence>
<keyword evidence="4" id="KW-1185">Reference proteome</keyword>
<dbReference type="Pfam" id="PF18962">
    <property type="entry name" value="Por_Secre_tail"/>
    <property type="match status" value="1"/>
</dbReference>
<evidence type="ECO:0000313" key="3">
    <source>
        <dbReference type="EMBL" id="SHG02278.1"/>
    </source>
</evidence>
<protein>
    <submittedName>
        <fullName evidence="3">Por secretion system C-terminal sorting domain-containing protein</fullName>
    </submittedName>
</protein>
<proteinExistence type="predicted"/>
<dbReference type="OrthoDB" id="680568at2"/>
<reference evidence="3 4" key="1">
    <citation type="submission" date="2016-11" db="EMBL/GenBank/DDBJ databases">
        <authorList>
            <person name="Jaros S."/>
            <person name="Januszkiewicz K."/>
            <person name="Wedrychowicz H."/>
        </authorList>
    </citation>
    <scope>NUCLEOTIDE SEQUENCE [LARGE SCALE GENOMIC DNA]</scope>
    <source>
        <strain evidence="3 4">DSM 18119</strain>
    </source>
</reference>
<evidence type="ECO:0000313" key="4">
    <source>
        <dbReference type="Proteomes" id="UP000184048"/>
    </source>
</evidence>
<feature type="domain" description="Secretion system C-terminal sorting" evidence="2">
    <location>
        <begin position="266"/>
        <end position="335"/>
    </location>
</feature>
<evidence type="ECO:0000256" key="1">
    <source>
        <dbReference type="SAM" id="SignalP"/>
    </source>
</evidence>
<dbReference type="InterPro" id="IPR013783">
    <property type="entry name" value="Ig-like_fold"/>
</dbReference>
<sequence>MRNLYLSCFALLCIVLNAHAQFSGNYAPAKFTLTQTPGANGNVNTSGAPASIIITGSDDPTYTLSSQMDVDYTVRAVAPGIFRFDWSYHTNDLDSDPQYDPAGVLVNGVFTSLTTGVGINQSGSYSVTVTAGSIIGFRVRAIDNGYGTATLTISGFSAPASTLPVKLSLFTGKSQTNAIQLQWTAATEINTAFYEVQRSTNGINFTSIGKVVAGIIGGQYQFLDATPLQGKNYYRLRMVDNDGSFDYSGIVVLTTGNSLVQSKLSLYPNPATSAIWLTVQSPVASQEEVQLFNAAGAMISSETLALPAGSLKKEINIASLAPGTYFIRLSATNTTIPFVKK</sequence>
<name>A0A1M5GF07_9BACT</name>
<accession>A0A1M5GF07</accession>
<organism evidence="3 4">
    <name type="scientific">Flavisolibacter ginsengisoli DSM 18119</name>
    <dbReference type="NCBI Taxonomy" id="1121884"/>
    <lineage>
        <taxon>Bacteria</taxon>
        <taxon>Pseudomonadati</taxon>
        <taxon>Bacteroidota</taxon>
        <taxon>Chitinophagia</taxon>
        <taxon>Chitinophagales</taxon>
        <taxon>Chitinophagaceae</taxon>
        <taxon>Flavisolibacter</taxon>
    </lineage>
</organism>
<dbReference type="InterPro" id="IPR026444">
    <property type="entry name" value="Secre_tail"/>
</dbReference>
<dbReference type="RefSeq" id="WP_072837241.1">
    <property type="nucleotide sequence ID" value="NZ_FQUU01000031.1"/>
</dbReference>
<dbReference type="EMBL" id="FQUU01000031">
    <property type="protein sequence ID" value="SHG02278.1"/>
    <property type="molecule type" value="Genomic_DNA"/>
</dbReference>
<dbReference type="AlphaFoldDB" id="A0A1M5GF07"/>